<reference evidence="5" key="2">
    <citation type="submission" date="2012-11" db="EMBL/GenBank/DDBJ databases">
        <authorList>
            <person name="Kuo A."/>
            <person name="Curtis B.A."/>
            <person name="Tanifuji G."/>
            <person name="Burki F."/>
            <person name="Gruber A."/>
            <person name="Irimia M."/>
            <person name="Maruyama S."/>
            <person name="Arias M.C."/>
            <person name="Ball S.G."/>
            <person name="Gile G.H."/>
            <person name="Hirakawa Y."/>
            <person name="Hopkins J.F."/>
            <person name="Rensing S.A."/>
            <person name="Schmutz J."/>
            <person name="Symeonidi A."/>
            <person name="Elias M."/>
            <person name="Eveleigh R.J."/>
            <person name="Herman E.K."/>
            <person name="Klute M.J."/>
            <person name="Nakayama T."/>
            <person name="Obornik M."/>
            <person name="Reyes-Prieto A."/>
            <person name="Armbrust E.V."/>
            <person name="Aves S.J."/>
            <person name="Beiko R.G."/>
            <person name="Coutinho P."/>
            <person name="Dacks J.B."/>
            <person name="Durnford D.G."/>
            <person name="Fast N.M."/>
            <person name="Green B.R."/>
            <person name="Grisdale C."/>
            <person name="Hempe F."/>
            <person name="Henrissat B."/>
            <person name="Hoppner M.P."/>
            <person name="Ishida K.-I."/>
            <person name="Kim E."/>
            <person name="Koreny L."/>
            <person name="Kroth P.G."/>
            <person name="Liu Y."/>
            <person name="Malik S.-B."/>
            <person name="Maier U.G."/>
            <person name="McRose D."/>
            <person name="Mock T."/>
            <person name="Neilson J.A."/>
            <person name="Onodera N.T."/>
            <person name="Poole A.M."/>
            <person name="Pritham E.J."/>
            <person name="Richards T.A."/>
            <person name="Rocap G."/>
            <person name="Roy S.W."/>
            <person name="Sarai C."/>
            <person name="Schaack S."/>
            <person name="Shirato S."/>
            <person name="Slamovits C.H."/>
            <person name="Spencer D.F."/>
            <person name="Suzuki S."/>
            <person name="Worden A.Z."/>
            <person name="Zauner S."/>
            <person name="Barry K."/>
            <person name="Bell C."/>
            <person name="Bharti A.K."/>
            <person name="Crow J.A."/>
            <person name="Grimwood J."/>
            <person name="Kramer R."/>
            <person name="Lindquist E."/>
            <person name="Lucas S."/>
            <person name="Salamov A."/>
            <person name="McFadden G.I."/>
            <person name="Lane C.E."/>
            <person name="Keeling P.J."/>
            <person name="Gray M.W."/>
            <person name="Grigoriev I.V."/>
            <person name="Archibald J.M."/>
        </authorList>
    </citation>
    <scope>NUCLEOTIDE SEQUENCE</scope>
    <source>
        <strain evidence="5">CCMP2712</strain>
    </source>
</reference>
<organism evidence="3">
    <name type="scientific">Guillardia theta (strain CCMP2712)</name>
    <name type="common">Cryptophyte</name>
    <dbReference type="NCBI Taxonomy" id="905079"/>
    <lineage>
        <taxon>Eukaryota</taxon>
        <taxon>Cryptophyceae</taxon>
        <taxon>Pyrenomonadales</taxon>
        <taxon>Geminigeraceae</taxon>
        <taxon>Guillardia</taxon>
    </lineage>
</organism>
<proteinExistence type="predicted"/>
<dbReference type="HOGENOM" id="CLU_486140_0_0_1"/>
<dbReference type="GeneID" id="17300125"/>
<reference evidence="4" key="3">
    <citation type="submission" date="2015-06" db="UniProtKB">
        <authorList>
            <consortium name="EnsemblProtists"/>
        </authorList>
    </citation>
    <scope>IDENTIFICATION</scope>
</reference>
<reference evidence="3 5" key="1">
    <citation type="journal article" date="2012" name="Nature">
        <title>Algal genomes reveal evolutionary mosaicism and the fate of nucleomorphs.</title>
        <authorList>
            <consortium name="DOE Joint Genome Institute"/>
            <person name="Curtis B.A."/>
            <person name="Tanifuji G."/>
            <person name="Burki F."/>
            <person name="Gruber A."/>
            <person name="Irimia M."/>
            <person name="Maruyama S."/>
            <person name="Arias M.C."/>
            <person name="Ball S.G."/>
            <person name="Gile G.H."/>
            <person name="Hirakawa Y."/>
            <person name="Hopkins J.F."/>
            <person name="Kuo A."/>
            <person name="Rensing S.A."/>
            <person name="Schmutz J."/>
            <person name="Symeonidi A."/>
            <person name="Elias M."/>
            <person name="Eveleigh R.J."/>
            <person name="Herman E.K."/>
            <person name="Klute M.J."/>
            <person name="Nakayama T."/>
            <person name="Obornik M."/>
            <person name="Reyes-Prieto A."/>
            <person name="Armbrust E.V."/>
            <person name="Aves S.J."/>
            <person name="Beiko R.G."/>
            <person name="Coutinho P."/>
            <person name="Dacks J.B."/>
            <person name="Durnford D.G."/>
            <person name="Fast N.M."/>
            <person name="Green B.R."/>
            <person name="Grisdale C.J."/>
            <person name="Hempel F."/>
            <person name="Henrissat B."/>
            <person name="Hoppner M.P."/>
            <person name="Ishida K."/>
            <person name="Kim E."/>
            <person name="Koreny L."/>
            <person name="Kroth P.G."/>
            <person name="Liu Y."/>
            <person name="Malik S.B."/>
            <person name="Maier U.G."/>
            <person name="McRose D."/>
            <person name="Mock T."/>
            <person name="Neilson J.A."/>
            <person name="Onodera N.T."/>
            <person name="Poole A.M."/>
            <person name="Pritham E.J."/>
            <person name="Richards T.A."/>
            <person name="Rocap G."/>
            <person name="Roy S.W."/>
            <person name="Sarai C."/>
            <person name="Schaack S."/>
            <person name="Shirato S."/>
            <person name="Slamovits C.H."/>
            <person name="Spencer D.F."/>
            <person name="Suzuki S."/>
            <person name="Worden A.Z."/>
            <person name="Zauner S."/>
            <person name="Barry K."/>
            <person name="Bell C."/>
            <person name="Bharti A.K."/>
            <person name="Crow J.A."/>
            <person name="Grimwood J."/>
            <person name="Kramer R."/>
            <person name="Lindquist E."/>
            <person name="Lucas S."/>
            <person name="Salamov A."/>
            <person name="McFadden G.I."/>
            <person name="Lane C.E."/>
            <person name="Keeling P.J."/>
            <person name="Gray M.W."/>
            <person name="Grigoriev I.V."/>
            <person name="Archibald J.M."/>
        </authorList>
    </citation>
    <scope>NUCLEOTIDE SEQUENCE</scope>
    <source>
        <strain evidence="3 5">CCMP2712</strain>
    </source>
</reference>
<evidence type="ECO:0000313" key="3">
    <source>
        <dbReference type="EMBL" id="EKX43455.1"/>
    </source>
</evidence>
<dbReference type="EMBL" id="JH993010">
    <property type="protein sequence ID" value="EKX43455.1"/>
    <property type="molecule type" value="Genomic_DNA"/>
</dbReference>
<evidence type="ECO:0000313" key="5">
    <source>
        <dbReference type="Proteomes" id="UP000011087"/>
    </source>
</evidence>
<dbReference type="AlphaFoldDB" id="L1J5U6"/>
<feature type="transmembrane region" description="Helical" evidence="2">
    <location>
        <begin position="71"/>
        <end position="89"/>
    </location>
</feature>
<evidence type="ECO:0000256" key="1">
    <source>
        <dbReference type="SAM" id="MobiDB-lite"/>
    </source>
</evidence>
<dbReference type="RefSeq" id="XP_005830435.1">
    <property type="nucleotide sequence ID" value="XM_005830378.1"/>
</dbReference>
<feature type="region of interest" description="Disordered" evidence="1">
    <location>
        <begin position="497"/>
        <end position="561"/>
    </location>
</feature>
<feature type="transmembrane region" description="Helical" evidence="2">
    <location>
        <begin position="277"/>
        <end position="301"/>
    </location>
</feature>
<protein>
    <submittedName>
        <fullName evidence="3 4">Uncharacterized protein</fullName>
    </submittedName>
</protein>
<evidence type="ECO:0000313" key="4">
    <source>
        <dbReference type="EnsemblProtists" id="EKX43455"/>
    </source>
</evidence>
<sequence length="561" mass="63014">MAEEGGSMLPGETFETPEKSEYLGFSKESPAEANIVDQELEKKNVKPQLKLKMRGDHAGGKLNETIQHCSYLAHTITVLCLASCFFLIATREYRLHMGVTQLETEECKLPGNVEVLRSIGCLFAVAAFFQLLRYLRSHLVIKELVHDAPLTFSPTLDVAIFISWYAVEGFILMPVNPPFSNYEIDGNVRPDGMQSRYHADCPDHGPPIFSPFFRRVCQPELPVNAQLTGSDFYFFWYGGKGLASRGFNVKAIRDSVRTVALAFFGMLNEQSYAQSHFGQIVLVLTALLGTVWAIFLFIALLNSWWKFQRHHDNSELLRHSSGKLFPSLPSEDASMKQRRVMFERTCAIRAPSVLEKFLQLAELVRMNQSIRSFRRLRMETMRAAAALRPVDRLVSSLDVDNKLQHTRSIKTVNQAQQIYSESAVKISGLEQRSLNAVESQEALAQSLEKVSSQVLTIHSTVSTRFNAIEEMIEEVGRSTVSYHSTEFFQDDAITDHIEQSSSKSPVASNTSETSHRRQANKTESNQPPTDTSDVNSSLASPPQRGMLARLKAKSSNMSSTR</sequence>
<keyword evidence="2" id="KW-0472">Membrane</keyword>
<dbReference type="PaxDb" id="55529-EKX43455"/>
<dbReference type="EnsemblProtists" id="EKX43455">
    <property type="protein sequence ID" value="EKX43455"/>
    <property type="gene ID" value="GUITHDRAFT_140499"/>
</dbReference>
<evidence type="ECO:0000256" key="2">
    <source>
        <dbReference type="SAM" id="Phobius"/>
    </source>
</evidence>
<gene>
    <name evidence="3" type="ORF">GUITHDRAFT_140499</name>
</gene>
<keyword evidence="2" id="KW-0812">Transmembrane</keyword>
<feature type="compositionally biased region" description="Polar residues" evidence="1">
    <location>
        <begin position="499"/>
        <end position="512"/>
    </location>
</feature>
<keyword evidence="5" id="KW-1185">Reference proteome</keyword>
<keyword evidence="2" id="KW-1133">Transmembrane helix</keyword>
<accession>L1J5U6</accession>
<name>L1J5U6_GUITC</name>
<dbReference type="KEGG" id="gtt:GUITHDRAFT_140499"/>
<feature type="compositionally biased region" description="Polar residues" evidence="1">
    <location>
        <begin position="521"/>
        <end position="540"/>
    </location>
</feature>
<dbReference type="Proteomes" id="UP000011087">
    <property type="component" value="Unassembled WGS sequence"/>
</dbReference>